<dbReference type="InterPro" id="IPR037455">
    <property type="entry name" value="LucA/IucC-like"/>
</dbReference>
<feature type="domain" description="Aerobactin siderophore biosynthesis IucA/IucC N-terminal" evidence="3">
    <location>
        <begin position="139"/>
        <end position="379"/>
    </location>
</feature>
<dbReference type="EMBL" id="CP094809">
    <property type="protein sequence ID" value="UXU57303.1"/>
    <property type="molecule type" value="Genomic_DNA"/>
</dbReference>
<dbReference type="AlphaFoldDB" id="A0ABD7TSW5"/>
<dbReference type="Pfam" id="PF04183">
    <property type="entry name" value="IucA_IucC"/>
    <property type="match status" value="1"/>
</dbReference>
<dbReference type="Pfam" id="PF06276">
    <property type="entry name" value="FhuF"/>
    <property type="match status" value="1"/>
</dbReference>
<evidence type="ECO:0000256" key="1">
    <source>
        <dbReference type="ARBA" id="ARBA00004924"/>
    </source>
</evidence>
<sequence>MSQSVANHDEQLASKVILSDLIDALFFEDVFELYSKGRVIHQDEQTLFVYQHEDQRLEIPVYLSSLNVYRFARSKGEVKLYTSHKTITLNAISLWDTLVMMHPDEAKQLNSIRFREGLEQACQQLAAQYQGLDLAEHPFVQSEQFASLKDRPFHPLAKEKRGLNASDYARFQVEYNEPMSLKVVALHRDWVMASQHANEATLQCALNITNNNTFQQYMEAQGLNPENYMLFPVHPWQFNHVLPHYFEQEIKEKVIVPLDMMCGRFVSSSSMRTLIDIERPFEHIKVPFAMQSLGALRLTPTRYLLNGEKGEALLEQVRQQSEYLRTHLLLCDEKQWWSFIAPSKNIFEDRTGHLTVQLRQYPEVVKEANTVVISMAALAMADTRVLEPVFGHCDFTAEEVEAIYQDIVTSFIHTLFACMRRGILPEVHGQNVLVTFENGRVRQFLLRDHDTVRIYPAWMTLNGMDVPEYAIRKDTPNTLINDDLETFFTYFQTLGILVNVYAIIDTFASLYQLDEQRLMAFLRQTMKQAVDETKWPNGAAEVRQLLFDKETWPFKRILLPLLHQKDSGGGSMPSSIGEIVNPMMSYD</sequence>
<evidence type="ECO:0000313" key="5">
    <source>
        <dbReference type="EMBL" id="UXU57303.1"/>
    </source>
</evidence>
<dbReference type="InterPro" id="IPR022770">
    <property type="entry name" value="IucA/IucC-like_C"/>
</dbReference>
<dbReference type="PANTHER" id="PTHR34384">
    <property type="entry name" value="L-2,3-DIAMINOPROPANOATE--CITRATE LIGASE"/>
    <property type="match status" value="1"/>
</dbReference>
<dbReference type="Proteomes" id="UP001065705">
    <property type="component" value="Chromosome"/>
</dbReference>
<dbReference type="Gene3D" id="1.10.510.40">
    <property type="match status" value="1"/>
</dbReference>
<feature type="domain" description="Aerobactin siderophore biosynthesis IucA/IucC-like C-terminal" evidence="4">
    <location>
        <begin position="415"/>
        <end position="560"/>
    </location>
</feature>
<dbReference type="PANTHER" id="PTHR34384:SF6">
    <property type="entry name" value="STAPHYLOFERRIN B SYNTHASE"/>
    <property type="match status" value="1"/>
</dbReference>
<comment type="similarity">
    <text evidence="2">Belongs to the IucA/IucC family.</text>
</comment>
<dbReference type="GO" id="GO:0016881">
    <property type="term" value="F:acid-amino acid ligase activity"/>
    <property type="evidence" value="ECO:0007669"/>
    <property type="project" value="UniProtKB-ARBA"/>
</dbReference>
<name>A0ABD7TSW5_9STAP</name>
<protein>
    <submittedName>
        <fullName evidence="5">Staphyloferrin B biosynthesis protein SbnC</fullName>
    </submittedName>
</protein>
<organism evidence="5 6">
    <name type="scientific">Staphylococcus agnetis</name>
    <dbReference type="NCBI Taxonomy" id="985762"/>
    <lineage>
        <taxon>Bacteria</taxon>
        <taxon>Bacillati</taxon>
        <taxon>Bacillota</taxon>
        <taxon>Bacilli</taxon>
        <taxon>Bacillales</taxon>
        <taxon>Staphylococcaceae</taxon>
        <taxon>Staphylococcus</taxon>
    </lineage>
</organism>
<evidence type="ECO:0000259" key="3">
    <source>
        <dbReference type="Pfam" id="PF04183"/>
    </source>
</evidence>
<dbReference type="RefSeq" id="WP_262626445.1">
    <property type="nucleotide sequence ID" value="NZ_CP094809.1"/>
</dbReference>
<dbReference type="NCBIfam" id="NF033583">
    <property type="entry name" value="staphy_B_SbnC"/>
    <property type="match status" value="1"/>
</dbReference>
<gene>
    <name evidence="5" type="primary">sbnC</name>
    <name evidence="5" type="ORF">MUA95_00280</name>
</gene>
<dbReference type="InterPro" id="IPR007310">
    <property type="entry name" value="Aerobactin_biosyn_IucA/IucC_N"/>
</dbReference>
<evidence type="ECO:0000256" key="2">
    <source>
        <dbReference type="ARBA" id="ARBA00007832"/>
    </source>
</evidence>
<comment type="pathway">
    <text evidence="1">Siderophore biosynthesis.</text>
</comment>
<evidence type="ECO:0000259" key="4">
    <source>
        <dbReference type="Pfam" id="PF06276"/>
    </source>
</evidence>
<accession>A0ABD7TSW5</accession>
<reference evidence="5" key="1">
    <citation type="submission" date="2022-03" db="EMBL/GenBank/DDBJ databases">
        <title>Comparative Genomics of East African Camel-Associated Staphylococcaceae spp.: Diversity and Inheritance of Traits Involved in Host-Pathogen Interactions.</title>
        <authorList>
            <person name="Akarsu H."/>
            <person name="Liljander A."/>
            <person name="Younan M."/>
            <person name="Brodard I."/>
            <person name="Glucks I."/>
            <person name="Labroussaa F."/>
            <person name="Overesch G."/>
            <person name="Kuhnert P."/>
            <person name="Perreten V."/>
            <person name="Drexler J.F."/>
            <person name="Corman V.M."/>
            <person name="Falquet L."/>
            <person name="Jores J."/>
        </authorList>
    </citation>
    <scope>NUCLEOTIDE SEQUENCE</scope>
    <source>
        <strain evidence="5">IVB6197</strain>
    </source>
</reference>
<proteinExistence type="inferred from homology"/>
<evidence type="ECO:0000313" key="6">
    <source>
        <dbReference type="Proteomes" id="UP001065705"/>
    </source>
</evidence>